<feature type="transmembrane region" description="Helical" evidence="2">
    <location>
        <begin position="190"/>
        <end position="208"/>
    </location>
</feature>
<evidence type="ECO:0000256" key="1">
    <source>
        <dbReference type="SAM" id="MobiDB-lite"/>
    </source>
</evidence>
<feature type="region of interest" description="Disordered" evidence="1">
    <location>
        <begin position="215"/>
        <end position="234"/>
    </location>
</feature>
<feature type="transmembrane region" description="Helical" evidence="2">
    <location>
        <begin position="52"/>
        <end position="77"/>
    </location>
</feature>
<dbReference type="InterPro" id="IPR018973">
    <property type="entry name" value="MZB"/>
</dbReference>
<accession>A0A2K8U735</accession>
<organism evidence="4 5">
    <name type="scientific">Candidatus Thiodictyon syntrophicum</name>
    <dbReference type="NCBI Taxonomy" id="1166950"/>
    <lineage>
        <taxon>Bacteria</taxon>
        <taxon>Pseudomonadati</taxon>
        <taxon>Pseudomonadota</taxon>
        <taxon>Gammaproteobacteria</taxon>
        <taxon>Chromatiales</taxon>
        <taxon>Chromatiaceae</taxon>
        <taxon>Thiodictyon</taxon>
    </lineage>
</organism>
<keyword evidence="2" id="KW-1133">Transmembrane helix</keyword>
<keyword evidence="2" id="KW-0472">Membrane</keyword>
<evidence type="ECO:0000313" key="5">
    <source>
        <dbReference type="Proteomes" id="UP000232638"/>
    </source>
</evidence>
<dbReference type="Proteomes" id="UP000232638">
    <property type="component" value="Chromosome"/>
</dbReference>
<proteinExistence type="predicted"/>
<name>A0A2K8U735_9GAMM</name>
<feature type="transmembrane region" description="Helical" evidence="2">
    <location>
        <begin position="161"/>
        <end position="178"/>
    </location>
</feature>
<dbReference type="OrthoDB" id="7069525at2"/>
<feature type="transmembrane region" description="Helical" evidence="2">
    <location>
        <begin position="106"/>
        <end position="127"/>
    </location>
</feature>
<reference evidence="4 5" key="1">
    <citation type="submission" date="2017-03" db="EMBL/GenBank/DDBJ databases">
        <title>Complete genome sequence of Candidatus 'Thiodictyon syntrophicum' sp. nov. strain Cad16T, a photolithoautotroph purple sulfur bacterium isolated from an alpine meromictic lake.</title>
        <authorList>
            <person name="Luedin S.M."/>
            <person name="Pothier J.F."/>
            <person name="Danza F."/>
            <person name="Storelli N."/>
            <person name="Wittwer M."/>
            <person name="Tonolla M."/>
        </authorList>
    </citation>
    <scope>NUCLEOTIDE SEQUENCE [LARGE SCALE GENOMIC DNA]</scope>
    <source>
        <strain evidence="4 5">Cad16T</strain>
    </source>
</reference>
<dbReference type="RefSeq" id="WP_100919006.1">
    <property type="nucleotide sequence ID" value="NZ_CP020370.1"/>
</dbReference>
<dbReference type="KEGG" id="tsy:THSYN_09875"/>
<dbReference type="AlphaFoldDB" id="A0A2K8U735"/>
<keyword evidence="2" id="KW-0812">Transmembrane</keyword>
<feature type="compositionally biased region" description="Pro residues" evidence="1">
    <location>
        <begin position="223"/>
        <end position="233"/>
    </location>
</feature>
<evidence type="ECO:0000256" key="2">
    <source>
        <dbReference type="SAM" id="Phobius"/>
    </source>
</evidence>
<dbReference type="Pfam" id="PF09369">
    <property type="entry name" value="MZB"/>
    <property type="match status" value="1"/>
</dbReference>
<sequence>MKVLDLLLLLLQLASDYVFWIAWFLLGATQGIAGIVDRLAQGRERNRDTGPLWASVVLWTSGCWLVLLPLCYLADWLPVGFWPLGWPRFFDRTGFGNAAGAGDIKLFLLALAIPFGVFAFLVAWGWWRGGPGAPARDAEARWLAGSIGSSIDGAGERWSRLWVLLLAFPLWAVLAWTSGALGGGPQGYPAALWASLGTVMIALVMVALSGPQRTALRPETASEPPPAPPPQPLDWPAALRRRGVDLETLIRLPASPPWPAPRGAGVGELARRLERAGLGGGAPQLIEALAALLNPVPGDGLARVVYAPDLCGQAEGIALGALLLDERLHVTTLVVCADGADVLAAALEEAMRALGRPNAVAVVTSRLEQLRQTSLWIVDANALSDLLLPMLRDPATLRRIGMIAWWQVHEYTGVLGANMWAVSRRLHRLVDARGREDVRVLAFVRSAFQGDDQASRFVKRLLPTRFGANAEVLVPRSFAHPVQLHRLTSHQRFFGDLASAARLRERVRFPVLVATLVSVEEGWPTAVTVPPTVSEPEVREVREVLAADGAGRLVPSGERALAWLAEIGDRDLLALLEMVCCGGLRVGGSGPFHVGLQRSANPYADFLLTQLGDTGSGRVGFDAARRLVGAEAHPAIVERHLLLALNEMPDTGQGLLNTFLWREDVVERTLDDLVAKERVRRRAVRFLDARDRLQVEVEYQTNRIPTDEARPLDTIGTNLIEVREATDSGPDRGVRLRIDPERLTILAYPLRAFMYRGQRYRVREWQNLDKIIDLGWLECEKDDRFALTWRIRKPLLREIEATGRAVSFGRGQTDKGSLERVAVAATYLEVIHGVRRVVPNLTTGTGSVDDITWYRMPISQRFRTRALVLRLPDAARLGLISLAQVLRHMLPVHIGAEADALDAVPVLGETIGSTKVSGIAIVDLFPGGIGLIEALEDDNALLLNLLARARGWLAACPCASDDGCERCTRSPAALADNPDELPRRRDALELIEQYV</sequence>
<evidence type="ECO:0000313" key="4">
    <source>
        <dbReference type="EMBL" id="AUB81229.1"/>
    </source>
</evidence>
<keyword evidence="5" id="KW-1185">Reference proteome</keyword>
<protein>
    <recommendedName>
        <fullName evidence="3">MrfA-like Zn-binding domain-containing protein</fullName>
    </recommendedName>
</protein>
<evidence type="ECO:0000259" key="3">
    <source>
        <dbReference type="Pfam" id="PF09369"/>
    </source>
</evidence>
<dbReference type="EMBL" id="CP020370">
    <property type="protein sequence ID" value="AUB81229.1"/>
    <property type="molecule type" value="Genomic_DNA"/>
</dbReference>
<gene>
    <name evidence="4" type="ORF">THSYN_09875</name>
</gene>
<feature type="domain" description="MrfA-like Zn-binding" evidence="3">
    <location>
        <begin position="882"/>
        <end position="968"/>
    </location>
</feature>